<name>A0A1Z5JBE4_FISSO</name>
<dbReference type="AlphaFoldDB" id="A0A1Z5JBE4"/>
<protein>
    <submittedName>
        <fullName evidence="2">Uncharacterized protein</fullName>
    </submittedName>
</protein>
<gene>
    <name evidence="2" type="ORF">FisN_9Hu167</name>
</gene>
<evidence type="ECO:0000256" key="1">
    <source>
        <dbReference type="SAM" id="MobiDB-lite"/>
    </source>
</evidence>
<reference evidence="2 3" key="1">
    <citation type="journal article" date="2015" name="Plant Cell">
        <title>Oil accumulation by the oleaginous diatom Fistulifera solaris as revealed by the genome and transcriptome.</title>
        <authorList>
            <person name="Tanaka T."/>
            <person name="Maeda Y."/>
            <person name="Veluchamy A."/>
            <person name="Tanaka M."/>
            <person name="Abida H."/>
            <person name="Marechal E."/>
            <person name="Bowler C."/>
            <person name="Muto M."/>
            <person name="Sunaga Y."/>
            <person name="Tanaka M."/>
            <person name="Yoshino T."/>
            <person name="Taniguchi T."/>
            <person name="Fukuda Y."/>
            <person name="Nemoto M."/>
            <person name="Matsumoto M."/>
            <person name="Wong P.S."/>
            <person name="Aburatani S."/>
            <person name="Fujibuchi W."/>
        </authorList>
    </citation>
    <scope>NUCLEOTIDE SEQUENCE [LARGE SCALE GENOMIC DNA]</scope>
    <source>
        <strain evidence="2 3">JPCC DA0580</strain>
    </source>
</reference>
<dbReference type="Proteomes" id="UP000198406">
    <property type="component" value="Unassembled WGS sequence"/>
</dbReference>
<organism evidence="2 3">
    <name type="scientific">Fistulifera solaris</name>
    <name type="common">Oleaginous diatom</name>
    <dbReference type="NCBI Taxonomy" id="1519565"/>
    <lineage>
        <taxon>Eukaryota</taxon>
        <taxon>Sar</taxon>
        <taxon>Stramenopiles</taxon>
        <taxon>Ochrophyta</taxon>
        <taxon>Bacillariophyta</taxon>
        <taxon>Bacillariophyceae</taxon>
        <taxon>Bacillariophycidae</taxon>
        <taxon>Naviculales</taxon>
        <taxon>Naviculaceae</taxon>
        <taxon>Fistulifera</taxon>
    </lineage>
</organism>
<accession>A0A1Z5JBE4</accession>
<evidence type="ECO:0000313" key="3">
    <source>
        <dbReference type="Proteomes" id="UP000198406"/>
    </source>
</evidence>
<dbReference type="EMBL" id="BDSP01000036">
    <property type="protein sequence ID" value="GAX11081.1"/>
    <property type="molecule type" value="Genomic_DNA"/>
</dbReference>
<proteinExistence type="predicted"/>
<keyword evidence="3" id="KW-1185">Reference proteome</keyword>
<feature type="region of interest" description="Disordered" evidence="1">
    <location>
        <begin position="13"/>
        <end position="35"/>
    </location>
</feature>
<comment type="caution">
    <text evidence="2">The sequence shown here is derived from an EMBL/GenBank/DDBJ whole genome shotgun (WGS) entry which is preliminary data.</text>
</comment>
<sequence length="90" mass="10037">MSEDTSYNLFQVETAPRRWKKPTANEPKSPTVGHLNTDWLGSSFSDLSSSPVRQSSKIDNSWLVAANVQRPEPIKIEGSNSVRSNPFFGK</sequence>
<dbReference type="InParanoid" id="A0A1Z5JBE4"/>
<evidence type="ECO:0000313" key="2">
    <source>
        <dbReference type="EMBL" id="GAX11081.1"/>
    </source>
</evidence>